<dbReference type="InterPro" id="IPR020472">
    <property type="entry name" value="WD40_PAC1"/>
</dbReference>
<keyword evidence="2" id="KW-0677">Repeat</keyword>
<dbReference type="InterPro" id="IPR019775">
    <property type="entry name" value="WD40_repeat_CS"/>
</dbReference>
<dbReference type="Gene3D" id="2.130.10.10">
    <property type="entry name" value="YVTN repeat-like/Quinoprotein amine dehydrogenase"/>
    <property type="match status" value="3"/>
</dbReference>
<feature type="region of interest" description="Disordered" evidence="5">
    <location>
        <begin position="248"/>
        <end position="273"/>
    </location>
</feature>
<evidence type="ECO:0000256" key="1">
    <source>
        <dbReference type="ARBA" id="ARBA00022574"/>
    </source>
</evidence>
<feature type="repeat" description="WD" evidence="4">
    <location>
        <begin position="642"/>
        <end position="681"/>
    </location>
</feature>
<reference evidence="7 8" key="1">
    <citation type="submission" date="2019-02" db="EMBL/GenBank/DDBJ databases">
        <title>Genome sequencing of the rare red list fungi Bondarzewia mesenterica.</title>
        <authorList>
            <person name="Buettner E."/>
            <person name="Kellner H."/>
        </authorList>
    </citation>
    <scope>NUCLEOTIDE SEQUENCE [LARGE SCALE GENOMIC DNA]</scope>
    <source>
        <strain evidence="7 8">DSM 108281</strain>
    </source>
</reference>
<dbReference type="PRINTS" id="PR00320">
    <property type="entry name" value="GPROTEINBRPT"/>
</dbReference>
<dbReference type="OrthoDB" id="5580488at2759"/>
<dbReference type="PANTHER" id="PTHR19872:SF9">
    <property type="entry name" value="UBIQUITIN-BINDING SDF UBIQUITIN LIGASE COMPLEX SUBUNIT"/>
    <property type="match status" value="1"/>
</dbReference>
<comment type="caution">
    <text evidence="7">The sequence shown here is derived from an EMBL/GenBank/DDBJ whole genome shotgun (WGS) entry which is preliminary data.</text>
</comment>
<dbReference type="Gene3D" id="1.20.1280.50">
    <property type="match status" value="1"/>
</dbReference>
<feature type="repeat" description="WD" evidence="4">
    <location>
        <begin position="618"/>
        <end position="641"/>
    </location>
</feature>
<dbReference type="EMBL" id="SGPL01001230">
    <property type="protein sequence ID" value="THH04032.1"/>
    <property type="molecule type" value="Genomic_DNA"/>
</dbReference>
<dbReference type="InterPro" id="IPR001810">
    <property type="entry name" value="F-box_dom"/>
</dbReference>
<dbReference type="InterPro" id="IPR015943">
    <property type="entry name" value="WD40/YVTN_repeat-like_dom_sf"/>
</dbReference>
<dbReference type="Pfam" id="PF12937">
    <property type="entry name" value="F-box-like"/>
    <property type="match status" value="1"/>
</dbReference>
<dbReference type="SUPFAM" id="SSF81383">
    <property type="entry name" value="F-box domain"/>
    <property type="match status" value="1"/>
</dbReference>
<dbReference type="SUPFAM" id="SSF50978">
    <property type="entry name" value="WD40 repeat-like"/>
    <property type="match status" value="1"/>
</dbReference>
<evidence type="ECO:0000256" key="5">
    <source>
        <dbReference type="SAM" id="MobiDB-lite"/>
    </source>
</evidence>
<feature type="repeat" description="WD" evidence="4">
    <location>
        <begin position="392"/>
        <end position="431"/>
    </location>
</feature>
<feature type="repeat" description="WD" evidence="4">
    <location>
        <begin position="345"/>
        <end position="391"/>
    </location>
</feature>
<evidence type="ECO:0000256" key="3">
    <source>
        <dbReference type="ARBA" id="ARBA00022786"/>
    </source>
</evidence>
<keyword evidence="3" id="KW-0833">Ubl conjugation pathway</keyword>
<dbReference type="InterPro" id="IPR036322">
    <property type="entry name" value="WD40_repeat_dom_sf"/>
</dbReference>
<dbReference type="InterPro" id="IPR051075">
    <property type="entry name" value="SCF_subunit_WD-repeat"/>
</dbReference>
<accession>A0A4S4KYP1</accession>
<dbReference type="Proteomes" id="UP000310158">
    <property type="component" value="Unassembled WGS sequence"/>
</dbReference>
<name>A0A4S4KYP1_9AGAM</name>
<feature type="compositionally biased region" description="Low complexity" evidence="5">
    <location>
        <begin position="34"/>
        <end position="43"/>
    </location>
</feature>
<dbReference type="PROSITE" id="PS50294">
    <property type="entry name" value="WD_REPEATS_REGION"/>
    <property type="match status" value="4"/>
</dbReference>
<dbReference type="Pfam" id="PF00400">
    <property type="entry name" value="WD40"/>
    <property type="match status" value="7"/>
</dbReference>
<dbReference type="PANTHER" id="PTHR19872">
    <property type="entry name" value="UBIQUITIN LIGASE SPECIFICITY FACTOR/HREP PROTEIN"/>
    <property type="match status" value="1"/>
</dbReference>
<organism evidence="7 8">
    <name type="scientific">Bondarzewia mesenterica</name>
    <dbReference type="NCBI Taxonomy" id="1095465"/>
    <lineage>
        <taxon>Eukaryota</taxon>
        <taxon>Fungi</taxon>
        <taxon>Dikarya</taxon>
        <taxon>Basidiomycota</taxon>
        <taxon>Agaricomycotina</taxon>
        <taxon>Agaricomycetes</taxon>
        <taxon>Russulales</taxon>
        <taxon>Bondarzewiaceae</taxon>
        <taxon>Bondarzewia</taxon>
    </lineage>
</organism>
<dbReference type="InterPro" id="IPR036047">
    <property type="entry name" value="F-box-like_dom_sf"/>
</dbReference>
<feature type="repeat" description="WD" evidence="4">
    <location>
        <begin position="527"/>
        <end position="552"/>
    </location>
</feature>
<evidence type="ECO:0000256" key="2">
    <source>
        <dbReference type="ARBA" id="ARBA00022737"/>
    </source>
</evidence>
<proteinExistence type="predicted"/>
<keyword evidence="8" id="KW-1185">Reference proteome</keyword>
<dbReference type="FunFam" id="1.20.1280.50:FF:000051">
    <property type="entry name" value="F-box and WD-40 domain-containing protein MET30"/>
    <property type="match status" value="1"/>
</dbReference>
<feature type="region of interest" description="Disordered" evidence="5">
    <location>
        <begin position="1"/>
        <end position="49"/>
    </location>
</feature>
<dbReference type="InterPro" id="IPR001680">
    <property type="entry name" value="WD40_rpt"/>
</dbReference>
<evidence type="ECO:0000313" key="7">
    <source>
        <dbReference type="EMBL" id="THH04032.1"/>
    </source>
</evidence>
<sequence>MINSSSSYVCDTLPAPRISDPSSSSRSPSPPPTSTTFQVPTVTIDDGPTKWDVGSDPQELDKDHETILPYSQPPARKLCIRHQRMADEGMNLQLQQALDELPVQERESVNAVWSNFSSSPHPRRELILRGILTMCCFSQLSLLTEQLTLLIRIDPFKALPREVSLKILGYLDAISLCRAAQVSRRWKSLADDDILWRGICEQHIGQKCRKCGWGLPVLERRRIAQTSSASPSPGPSLMRPLLSAAKRRSEEEFGGHRSKRHRSESHPSLLSPEPHLIQPAPSLPSFGFTPTPPVSIDLSRAPSPSSALLASQPTETITRPWKSVYCERLTIERNWRRGRCSVRTLKGHTDGVMCLQFNETLTHPSFPILITGSYDRTARVWNLETGVEMRCLKGHTRAVRALQFDEVKLITGSMDHTLRVWNWRTGQCIRTLEGHTEGVVCLNFDSNVLASGSVDTTVKVWNFRTGECFTLRGHRDWVNSVQLWDAQPSSASSTRPSSSSFVPSFDGARSPSACGAPTSQPNTIDPGKMLFSASDDGTIRLWDLALRTCVRQFTGHMGQVQSMKLLLDDACDEGPAPKDDRQLPPNHPGFDAIMSASSAEQALGAADEPPKEKRAKPMLVSGSLDNTIKLWDIETGKAVRTLFGHIEGVWAVASDKMRLVSGSQDRTIKVWSRDESRCVTTLVGHTGAVTSLALGEDKIVSGSDDGDVRVWSFCG</sequence>
<feature type="repeat" description="WD" evidence="4">
    <location>
        <begin position="682"/>
        <end position="715"/>
    </location>
</feature>
<dbReference type="SMART" id="SM00320">
    <property type="entry name" value="WD40"/>
    <property type="match status" value="7"/>
</dbReference>
<dbReference type="CDD" id="cd00200">
    <property type="entry name" value="WD40"/>
    <property type="match status" value="1"/>
</dbReference>
<evidence type="ECO:0000256" key="4">
    <source>
        <dbReference type="PROSITE-ProRule" id="PRU00221"/>
    </source>
</evidence>
<dbReference type="CDD" id="cd22147">
    <property type="entry name" value="F-box_SpPof1-like"/>
    <property type="match status" value="1"/>
</dbReference>
<evidence type="ECO:0000259" key="6">
    <source>
        <dbReference type="PROSITE" id="PS50181"/>
    </source>
</evidence>
<feature type="compositionally biased region" description="Low complexity" evidence="5">
    <location>
        <begin position="488"/>
        <end position="504"/>
    </location>
</feature>
<keyword evidence="1 4" id="KW-0853">WD repeat</keyword>
<evidence type="ECO:0000313" key="8">
    <source>
        <dbReference type="Proteomes" id="UP000310158"/>
    </source>
</evidence>
<gene>
    <name evidence="7" type="ORF">EW146_g10286</name>
</gene>
<feature type="region of interest" description="Disordered" evidence="5">
    <location>
        <begin position="488"/>
        <end position="529"/>
    </location>
</feature>
<dbReference type="SMART" id="SM00256">
    <property type="entry name" value="FBOX"/>
    <property type="match status" value="1"/>
</dbReference>
<feature type="repeat" description="WD" evidence="4">
    <location>
        <begin position="432"/>
        <end position="471"/>
    </location>
</feature>
<dbReference type="AlphaFoldDB" id="A0A4S4KYP1"/>
<dbReference type="PROSITE" id="PS50082">
    <property type="entry name" value="WD_REPEATS_2"/>
    <property type="match status" value="7"/>
</dbReference>
<feature type="domain" description="F-box" evidence="6">
    <location>
        <begin position="153"/>
        <end position="199"/>
    </location>
</feature>
<dbReference type="PROSITE" id="PS50181">
    <property type="entry name" value="FBOX"/>
    <property type="match status" value="1"/>
</dbReference>
<dbReference type="PROSITE" id="PS00678">
    <property type="entry name" value="WD_REPEATS_1"/>
    <property type="match status" value="4"/>
</dbReference>
<protein>
    <recommendedName>
        <fullName evidence="6">F-box domain-containing protein</fullName>
    </recommendedName>
</protein>
<feature type="compositionally biased region" description="Low complexity" evidence="5">
    <location>
        <begin position="14"/>
        <end position="27"/>
    </location>
</feature>